<keyword evidence="3" id="KW-1185">Reference proteome</keyword>
<dbReference type="RefSeq" id="WP_227231211.1">
    <property type="nucleotide sequence ID" value="NZ_JAJCVJ010000003.1"/>
</dbReference>
<evidence type="ECO:0000313" key="2">
    <source>
        <dbReference type="EMBL" id="MFC5369158.1"/>
    </source>
</evidence>
<reference evidence="2 3" key="1">
    <citation type="journal article" date="2019" name="Int. J. Syst. Evol. Microbiol.">
        <title>The Global Catalogue of Microorganisms (GCM) 10K type strain sequencing project: providing services to taxonomists for standard genome sequencing and annotation.</title>
        <authorList>
            <consortium name="The Broad Institute Genomics Platform"/>
            <consortium name="The Broad Institute Genome Sequencing Center for Infectious Disease"/>
            <person name="Wu L."/>
            <person name="Ma J."/>
        </authorList>
    </citation>
    <scope>NUCLEOTIDE SEQUENCE [LARGE SCALE GENOMIC DNA]</scope>
    <source>
        <strain evidence="2 3">CGMCC 1.12237</strain>
    </source>
</reference>
<dbReference type="InterPro" id="IPR020864">
    <property type="entry name" value="MACPF"/>
</dbReference>
<dbReference type="PROSITE" id="PS51412">
    <property type="entry name" value="MACPF_2"/>
    <property type="match status" value="1"/>
</dbReference>
<proteinExistence type="predicted"/>
<name>A0ABD5RGT1_9EURY</name>
<accession>A0ABD5RGT1</accession>
<comment type="caution">
    <text evidence="2">The sequence shown here is derived from an EMBL/GenBank/DDBJ whole genome shotgun (WGS) entry which is preliminary data.</text>
</comment>
<dbReference type="Pfam" id="PF01823">
    <property type="entry name" value="MACPF"/>
    <property type="match status" value="1"/>
</dbReference>
<organism evidence="2 3">
    <name type="scientific">Salinirubrum litoreum</name>
    <dbReference type="NCBI Taxonomy" id="1126234"/>
    <lineage>
        <taxon>Archaea</taxon>
        <taxon>Methanobacteriati</taxon>
        <taxon>Methanobacteriota</taxon>
        <taxon>Stenosarchaea group</taxon>
        <taxon>Halobacteria</taxon>
        <taxon>Halobacteriales</taxon>
        <taxon>Haloferacaceae</taxon>
        <taxon>Salinirubrum</taxon>
    </lineage>
</organism>
<protein>
    <submittedName>
        <fullName evidence="2">MAC/perforin domain-containing protein</fullName>
    </submittedName>
</protein>
<sequence>MPLFELGDPVEFDTSGGLFYKPETVRVQWIEDARITATSGTQASDYQRNLATQVGLEGGYGFFKGSLDFQFNELQRRSTVYNFVTQTDQYDIALLTLDPDVPITELLRERAATDLETADPTVLFDRYGTHYLHSLIVGAAATYSAATNTTKYNSEVDFAVAAEMSYRGVTGQLSANQETQYSEAIEEFRKASTVKVHARGGQAEFAGKIVDGSYDDWRKSIRQNLVFVSLNADSLRPLWDLCEDETRRARLEAAYKEYSGGFAPEPDPTIAPVYGYSTDSPRRWYFSLSRSDLADGGWRLHDEPFFHVSTVPGGERVPVYRHSAPNPIRYKLSVEQRPGHGWSDETEPVWYAYPPNPQEHDGVPGREGIYGFVDPNNRGTSGWFYNVRDGDRGWDREELTFYADDVDGSS</sequence>
<gene>
    <name evidence="2" type="ORF">ACFPJ5_19705</name>
</gene>
<feature type="domain" description="MACPF" evidence="1">
    <location>
        <begin position="1"/>
        <end position="273"/>
    </location>
</feature>
<evidence type="ECO:0000259" key="1">
    <source>
        <dbReference type="PROSITE" id="PS51412"/>
    </source>
</evidence>
<dbReference type="Proteomes" id="UP001596201">
    <property type="component" value="Unassembled WGS sequence"/>
</dbReference>
<evidence type="ECO:0000313" key="3">
    <source>
        <dbReference type="Proteomes" id="UP001596201"/>
    </source>
</evidence>
<dbReference type="AlphaFoldDB" id="A0ABD5RGT1"/>
<dbReference type="EMBL" id="JBHSKX010000004">
    <property type="protein sequence ID" value="MFC5369158.1"/>
    <property type="molecule type" value="Genomic_DNA"/>
</dbReference>